<feature type="coiled-coil region" evidence="1">
    <location>
        <begin position="76"/>
        <end position="105"/>
    </location>
</feature>
<evidence type="ECO:0000256" key="1">
    <source>
        <dbReference type="SAM" id="Coils"/>
    </source>
</evidence>
<evidence type="ECO:0008006" key="4">
    <source>
        <dbReference type="Google" id="ProtNLM"/>
    </source>
</evidence>
<reference evidence="2 3" key="1">
    <citation type="submission" date="2016-04" db="EMBL/GenBank/DDBJ databases">
        <title>Complete genome seqeunce of Leptospira alstonii serovar Room22.</title>
        <authorList>
            <person name="Nally J.E."/>
            <person name="Bayles D.O."/>
            <person name="Hurley D."/>
            <person name="Fanning S."/>
            <person name="McMahon B.J."/>
            <person name="Arent Z."/>
        </authorList>
    </citation>
    <scope>NUCLEOTIDE SEQUENCE [LARGE SCALE GENOMIC DNA]</scope>
    <source>
        <strain evidence="2 3">GWTS #1</strain>
    </source>
</reference>
<dbReference type="NCBIfam" id="NF047433">
    <property type="entry name" value="Lepto_7_Nterm"/>
    <property type="match status" value="1"/>
</dbReference>
<dbReference type="KEGG" id="laj:A0128_10935"/>
<name>A0A1D7UXK5_9LEPT</name>
<evidence type="ECO:0000313" key="3">
    <source>
        <dbReference type="Proteomes" id="UP000094197"/>
    </source>
</evidence>
<accession>A0A1D7UXK5</accession>
<protein>
    <recommendedName>
        <fullName evidence="4">DUF5683 domain-containing protein</fullName>
    </recommendedName>
</protein>
<dbReference type="AlphaFoldDB" id="A0A1D7UXK5"/>
<organism evidence="2 3">
    <name type="scientific">Leptospira tipperaryensis</name>
    <dbReference type="NCBI Taxonomy" id="2564040"/>
    <lineage>
        <taxon>Bacteria</taxon>
        <taxon>Pseudomonadati</taxon>
        <taxon>Spirochaetota</taxon>
        <taxon>Spirochaetia</taxon>
        <taxon>Leptospirales</taxon>
        <taxon>Leptospiraceae</taxon>
        <taxon>Leptospira</taxon>
    </lineage>
</organism>
<keyword evidence="1" id="KW-0175">Coiled coil</keyword>
<evidence type="ECO:0000313" key="2">
    <source>
        <dbReference type="EMBL" id="AOP34317.1"/>
    </source>
</evidence>
<keyword evidence="3" id="KW-1185">Reference proteome</keyword>
<proteinExistence type="predicted"/>
<sequence>MEILLKKLIYSPFLLLFLFFFSQSLWSAQTILLKNGTALKGDVTGQNEKNITVRLTDGSVKTISKKTILKVVYRDVNEEEAKRIRQEEEKKLKEAKSADEKKQIEEEAIVAKPDFKVPHSGDRSRWSLVWRSALLPGWGHYKAERKKTAYVYGALFWTGIVATYSSAQKVTQTKADYDQASLNAQILGGSSPLLAGQILTNGKRDDYKKAIDDYQKISAATAILYLIQLAHVYYTGISWEEEEVALTPQGSILKKGLQMESMREFNSLQSSSNSTFGWRAEAKYNWFF</sequence>
<dbReference type="RefSeq" id="WP_069607543.1">
    <property type="nucleotide sequence ID" value="NZ_CP015217.1"/>
</dbReference>
<gene>
    <name evidence="2" type="ORF">A0128_10935</name>
</gene>
<dbReference type="Proteomes" id="UP000094197">
    <property type="component" value="Chromosome 1"/>
</dbReference>
<dbReference type="EMBL" id="CP015217">
    <property type="protein sequence ID" value="AOP34317.1"/>
    <property type="molecule type" value="Genomic_DNA"/>
</dbReference>